<evidence type="ECO:0000313" key="2">
    <source>
        <dbReference type="Proteomes" id="UP001056120"/>
    </source>
</evidence>
<keyword evidence="2" id="KW-1185">Reference proteome</keyword>
<proteinExistence type="predicted"/>
<protein>
    <submittedName>
        <fullName evidence="1">Uncharacterized protein</fullName>
    </submittedName>
</protein>
<dbReference type="Proteomes" id="UP001056120">
    <property type="component" value="Linkage Group LG17"/>
</dbReference>
<accession>A0ACB9EST7</accession>
<gene>
    <name evidence="1" type="ORF">L1987_52302</name>
</gene>
<evidence type="ECO:0000313" key="1">
    <source>
        <dbReference type="EMBL" id="KAI3761880.1"/>
    </source>
</evidence>
<sequence length="120" mass="14270">MKIPYLRTFILELTEEATQLRSDIEGEVANQDVHLPVMSPKLPGRFYYLFGKPIDTQGRQEELRNREKAHELYLEVKSEVESCLSYLKERREDDPYRSILSRMLYQLRHGHEAEIPTFEL</sequence>
<organism evidence="1 2">
    <name type="scientific">Smallanthus sonchifolius</name>
    <dbReference type="NCBI Taxonomy" id="185202"/>
    <lineage>
        <taxon>Eukaryota</taxon>
        <taxon>Viridiplantae</taxon>
        <taxon>Streptophyta</taxon>
        <taxon>Embryophyta</taxon>
        <taxon>Tracheophyta</taxon>
        <taxon>Spermatophyta</taxon>
        <taxon>Magnoliopsida</taxon>
        <taxon>eudicotyledons</taxon>
        <taxon>Gunneridae</taxon>
        <taxon>Pentapetalae</taxon>
        <taxon>asterids</taxon>
        <taxon>campanulids</taxon>
        <taxon>Asterales</taxon>
        <taxon>Asteraceae</taxon>
        <taxon>Asteroideae</taxon>
        <taxon>Heliantheae alliance</taxon>
        <taxon>Millerieae</taxon>
        <taxon>Smallanthus</taxon>
    </lineage>
</organism>
<name>A0ACB9EST7_9ASTR</name>
<comment type="caution">
    <text evidence="1">The sequence shown here is derived from an EMBL/GenBank/DDBJ whole genome shotgun (WGS) entry which is preliminary data.</text>
</comment>
<reference evidence="2" key="1">
    <citation type="journal article" date="2022" name="Mol. Ecol. Resour.">
        <title>The genomes of chicory, endive, great burdock and yacon provide insights into Asteraceae palaeo-polyploidization history and plant inulin production.</title>
        <authorList>
            <person name="Fan W."/>
            <person name="Wang S."/>
            <person name="Wang H."/>
            <person name="Wang A."/>
            <person name="Jiang F."/>
            <person name="Liu H."/>
            <person name="Zhao H."/>
            <person name="Xu D."/>
            <person name="Zhang Y."/>
        </authorList>
    </citation>
    <scope>NUCLEOTIDE SEQUENCE [LARGE SCALE GENOMIC DNA]</scope>
    <source>
        <strain evidence="2">cv. Yunnan</strain>
    </source>
</reference>
<reference evidence="1 2" key="2">
    <citation type="journal article" date="2022" name="Mol. Ecol. Resour.">
        <title>The genomes of chicory, endive, great burdock and yacon provide insights into Asteraceae paleo-polyploidization history and plant inulin production.</title>
        <authorList>
            <person name="Fan W."/>
            <person name="Wang S."/>
            <person name="Wang H."/>
            <person name="Wang A."/>
            <person name="Jiang F."/>
            <person name="Liu H."/>
            <person name="Zhao H."/>
            <person name="Xu D."/>
            <person name="Zhang Y."/>
        </authorList>
    </citation>
    <scope>NUCLEOTIDE SEQUENCE [LARGE SCALE GENOMIC DNA]</scope>
    <source>
        <strain evidence="2">cv. Yunnan</strain>
        <tissue evidence="1">Leaves</tissue>
    </source>
</reference>
<dbReference type="EMBL" id="CM042034">
    <property type="protein sequence ID" value="KAI3761880.1"/>
    <property type="molecule type" value="Genomic_DNA"/>
</dbReference>